<evidence type="ECO:0000313" key="1">
    <source>
        <dbReference type="EMBL" id="TWT84002.1"/>
    </source>
</evidence>
<name>A0A5C5Z9J9_9BACT</name>
<reference evidence="1 2" key="1">
    <citation type="submission" date="2019-02" db="EMBL/GenBank/DDBJ databases">
        <title>Deep-cultivation of Planctomycetes and their phenomic and genomic characterization uncovers novel biology.</title>
        <authorList>
            <person name="Wiegand S."/>
            <person name="Jogler M."/>
            <person name="Boedeker C."/>
            <person name="Pinto D."/>
            <person name="Vollmers J."/>
            <person name="Rivas-Marin E."/>
            <person name="Kohn T."/>
            <person name="Peeters S.H."/>
            <person name="Heuer A."/>
            <person name="Rast P."/>
            <person name="Oberbeckmann S."/>
            <person name="Bunk B."/>
            <person name="Jeske O."/>
            <person name="Meyerdierks A."/>
            <person name="Storesund J.E."/>
            <person name="Kallscheuer N."/>
            <person name="Luecker S."/>
            <person name="Lage O.M."/>
            <person name="Pohl T."/>
            <person name="Merkel B.J."/>
            <person name="Hornburger P."/>
            <person name="Mueller R.-W."/>
            <person name="Bruemmer F."/>
            <person name="Labrenz M."/>
            <person name="Spormann A.M."/>
            <person name="Op Den Camp H."/>
            <person name="Overmann J."/>
            <person name="Amann R."/>
            <person name="Jetten M.S.M."/>
            <person name="Mascher T."/>
            <person name="Medema M.H."/>
            <person name="Devos D.P."/>
            <person name="Kaster A.-K."/>
            <person name="Ovreas L."/>
            <person name="Rohde M."/>
            <person name="Galperin M.Y."/>
            <person name="Jogler C."/>
        </authorList>
    </citation>
    <scope>NUCLEOTIDE SEQUENCE [LARGE SCALE GENOMIC DNA]</scope>
    <source>
        <strain evidence="1 2">CA13</strain>
    </source>
</reference>
<gene>
    <name evidence="1" type="ORF">CA13_54760</name>
</gene>
<proteinExistence type="predicted"/>
<keyword evidence="2" id="KW-1185">Reference proteome</keyword>
<dbReference type="EMBL" id="SJPJ01000001">
    <property type="protein sequence ID" value="TWT84002.1"/>
    <property type="molecule type" value="Genomic_DNA"/>
</dbReference>
<dbReference type="Proteomes" id="UP000315010">
    <property type="component" value="Unassembled WGS sequence"/>
</dbReference>
<protein>
    <submittedName>
        <fullName evidence="1">Uncharacterized protein</fullName>
    </submittedName>
</protein>
<comment type="caution">
    <text evidence="1">The sequence shown here is derived from an EMBL/GenBank/DDBJ whole genome shotgun (WGS) entry which is preliminary data.</text>
</comment>
<evidence type="ECO:0000313" key="2">
    <source>
        <dbReference type="Proteomes" id="UP000315010"/>
    </source>
</evidence>
<accession>A0A5C5Z9J9</accession>
<dbReference type="AlphaFoldDB" id="A0A5C5Z9J9"/>
<organism evidence="1 2">
    <name type="scientific">Novipirellula herctigrandis</name>
    <dbReference type="NCBI Taxonomy" id="2527986"/>
    <lineage>
        <taxon>Bacteria</taxon>
        <taxon>Pseudomonadati</taxon>
        <taxon>Planctomycetota</taxon>
        <taxon>Planctomycetia</taxon>
        <taxon>Pirellulales</taxon>
        <taxon>Pirellulaceae</taxon>
        <taxon>Novipirellula</taxon>
    </lineage>
</organism>
<sequence>MERSAIAMNLSFHWRCEAIPSSLAHKLGGWIGERFCNHRSRYMWTTKPFGQRTKHKPRRLNSLLPDFEPFTSSASIEDTEEHFFE</sequence>